<evidence type="ECO:0000256" key="1">
    <source>
        <dbReference type="SAM" id="MobiDB-lite"/>
    </source>
</evidence>
<protein>
    <submittedName>
        <fullName evidence="2">Uncharacterized protein</fullName>
    </submittedName>
</protein>
<proteinExistence type="predicted"/>
<name>A0A2P6P7U6_ROSCH</name>
<sequence length="63" mass="7107">MNRGNQDNPQNHSNSTSNKGAYKNPPPIHNQHDPHHDKKSTESQLKAEEALKKAAAKNEEQHK</sequence>
<accession>A0A2P6P7U6</accession>
<reference evidence="2 3" key="1">
    <citation type="journal article" date="2018" name="Nat. Genet.">
        <title>The Rosa genome provides new insights in the design of modern roses.</title>
        <authorList>
            <person name="Bendahmane M."/>
        </authorList>
    </citation>
    <scope>NUCLEOTIDE SEQUENCE [LARGE SCALE GENOMIC DNA]</scope>
    <source>
        <strain evidence="3">cv. Old Blush</strain>
    </source>
</reference>
<organism evidence="2 3">
    <name type="scientific">Rosa chinensis</name>
    <name type="common">China rose</name>
    <dbReference type="NCBI Taxonomy" id="74649"/>
    <lineage>
        <taxon>Eukaryota</taxon>
        <taxon>Viridiplantae</taxon>
        <taxon>Streptophyta</taxon>
        <taxon>Embryophyta</taxon>
        <taxon>Tracheophyta</taxon>
        <taxon>Spermatophyta</taxon>
        <taxon>Magnoliopsida</taxon>
        <taxon>eudicotyledons</taxon>
        <taxon>Gunneridae</taxon>
        <taxon>Pentapetalae</taxon>
        <taxon>rosids</taxon>
        <taxon>fabids</taxon>
        <taxon>Rosales</taxon>
        <taxon>Rosaceae</taxon>
        <taxon>Rosoideae</taxon>
        <taxon>Rosoideae incertae sedis</taxon>
        <taxon>Rosa</taxon>
    </lineage>
</organism>
<dbReference type="AlphaFoldDB" id="A0A2P6P7U6"/>
<feature type="region of interest" description="Disordered" evidence="1">
    <location>
        <begin position="1"/>
        <end position="63"/>
    </location>
</feature>
<keyword evidence="3" id="KW-1185">Reference proteome</keyword>
<dbReference type="EMBL" id="PDCK01000045">
    <property type="protein sequence ID" value="PRQ18005.1"/>
    <property type="molecule type" value="Genomic_DNA"/>
</dbReference>
<feature type="compositionally biased region" description="Polar residues" evidence="1">
    <location>
        <begin position="1"/>
        <end position="19"/>
    </location>
</feature>
<comment type="caution">
    <text evidence="2">The sequence shown here is derived from an EMBL/GenBank/DDBJ whole genome shotgun (WGS) entry which is preliminary data.</text>
</comment>
<dbReference type="Proteomes" id="UP000238479">
    <property type="component" value="Chromosome 7"/>
</dbReference>
<dbReference type="Gramene" id="PRQ18005">
    <property type="protein sequence ID" value="PRQ18005"/>
    <property type="gene ID" value="RchiOBHm_Chr7g0201121"/>
</dbReference>
<evidence type="ECO:0000313" key="2">
    <source>
        <dbReference type="EMBL" id="PRQ18005.1"/>
    </source>
</evidence>
<feature type="compositionally biased region" description="Basic and acidic residues" evidence="1">
    <location>
        <begin position="30"/>
        <end position="63"/>
    </location>
</feature>
<gene>
    <name evidence="2" type="ORF">RchiOBHm_Chr7g0201121</name>
</gene>
<evidence type="ECO:0000313" key="3">
    <source>
        <dbReference type="Proteomes" id="UP000238479"/>
    </source>
</evidence>